<keyword evidence="4 5" id="KW-0472">Membrane</keyword>
<feature type="transmembrane region" description="Helical" evidence="5">
    <location>
        <begin position="179"/>
        <end position="201"/>
    </location>
</feature>
<feature type="transmembrane region" description="Helical" evidence="5">
    <location>
        <begin position="344"/>
        <end position="361"/>
    </location>
</feature>
<evidence type="ECO:0000256" key="4">
    <source>
        <dbReference type="ARBA" id="ARBA00023136"/>
    </source>
</evidence>
<evidence type="ECO:0000256" key="2">
    <source>
        <dbReference type="ARBA" id="ARBA00022692"/>
    </source>
</evidence>
<protein>
    <submittedName>
        <fullName evidence="7">MFS transporter</fullName>
    </submittedName>
</protein>
<feature type="transmembrane region" description="Helical" evidence="5">
    <location>
        <begin position="93"/>
        <end position="110"/>
    </location>
</feature>
<dbReference type="SUPFAM" id="SSF103473">
    <property type="entry name" value="MFS general substrate transporter"/>
    <property type="match status" value="1"/>
</dbReference>
<dbReference type="Gene3D" id="1.20.1720.10">
    <property type="entry name" value="Multidrug resistance protein D"/>
    <property type="match status" value="1"/>
</dbReference>
<feature type="transmembrane region" description="Helical" evidence="5">
    <location>
        <begin position="488"/>
        <end position="507"/>
    </location>
</feature>
<dbReference type="Pfam" id="PF07690">
    <property type="entry name" value="MFS_1"/>
    <property type="match status" value="1"/>
</dbReference>
<sequence>MHPRNEAPQVQADQPDTTGWTFRQIWMLVVSCCAVALVVAAMAALNTALPDLARDTGATQSQLTWIVDGYTLTLAALLLPAGALGDRYGRRELLMLGLLVFGAATAVPLINDAPEWIIGSRVAAGVGAAFVMPATLSLLTAGFPPSQRGRAVGIWSGVAGSGAIAGMLVSGALLEKWSWMAIFVSLAVVSGLILLVSFTIPSSRDASHSPLDLPGTALIVTAVGMFVFGTIEAPHRGWLDPVVLVLLVGGLVAAGAFAWVELRREHPLLDVRLFGNRAFGSGSMSLLLQFLASLGLFFLAIQYLQLVLEYSPLQSALALAPIAVPVVMMSAVMPLVVPHVGLRPLLAAGTAILGAGIFLLVRLDADSSYLEVSFPLIVAALGIGLCTAPATAAIVQNTPDAKQGVASAVNDAAREIGSAIGVALAGSILATGYSRNVQPAVDALPEQAKEPVSGSLAAALHVAETAGPQGEQLATFARDAFLKGMDEASVVLAGVLFASAVLLGMWAPGRRHPSVRVDAAERDAAERTADID</sequence>
<evidence type="ECO:0000313" key="7">
    <source>
        <dbReference type="EMBL" id="AWK74499.1"/>
    </source>
</evidence>
<feature type="transmembrane region" description="Helical" evidence="5">
    <location>
        <begin position="243"/>
        <end position="262"/>
    </location>
</feature>
<evidence type="ECO:0000256" key="5">
    <source>
        <dbReference type="SAM" id="Phobius"/>
    </source>
</evidence>
<dbReference type="InterPro" id="IPR011701">
    <property type="entry name" value="MFS"/>
</dbReference>
<dbReference type="PANTHER" id="PTHR42718">
    <property type="entry name" value="MAJOR FACILITATOR SUPERFAMILY MULTIDRUG TRANSPORTER MFSC"/>
    <property type="match status" value="1"/>
</dbReference>
<feature type="transmembrane region" description="Helical" evidence="5">
    <location>
        <begin position="316"/>
        <end position="337"/>
    </location>
</feature>
<dbReference type="GO" id="GO:0022857">
    <property type="term" value="F:transmembrane transporter activity"/>
    <property type="evidence" value="ECO:0007669"/>
    <property type="project" value="InterPro"/>
</dbReference>
<evidence type="ECO:0000313" key="8">
    <source>
        <dbReference type="Proteomes" id="UP000245711"/>
    </source>
</evidence>
<dbReference type="KEGG" id="roz:CBI38_26080"/>
<dbReference type="AlphaFoldDB" id="A0A2S2C0X3"/>
<feature type="domain" description="Major facilitator superfamily (MFS) profile" evidence="6">
    <location>
        <begin position="27"/>
        <end position="511"/>
    </location>
</feature>
<evidence type="ECO:0000256" key="1">
    <source>
        <dbReference type="ARBA" id="ARBA00004651"/>
    </source>
</evidence>
<feature type="transmembrane region" description="Helical" evidence="5">
    <location>
        <begin position="151"/>
        <end position="173"/>
    </location>
</feature>
<dbReference type="Proteomes" id="UP000245711">
    <property type="component" value="Chromosome"/>
</dbReference>
<evidence type="ECO:0000259" key="6">
    <source>
        <dbReference type="PROSITE" id="PS50850"/>
    </source>
</evidence>
<dbReference type="CDD" id="cd17321">
    <property type="entry name" value="MFS_MMR_MDR_like"/>
    <property type="match status" value="1"/>
</dbReference>
<feature type="transmembrane region" description="Helical" evidence="5">
    <location>
        <begin position="213"/>
        <end position="231"/>
    </location>
</feature>
<keyword evidence="8" id="KW-1185">Reference proteome</keyword>
<accession>A0A2S2C0X3</accession>
<dbReference type="Gene3D" id="1.20.1250.20">
    <property type="entry name" value="MFS general substrate transporter like domains"/>
    <property type="match status" value="1"/>
</dbReference>
<reference evidence="7 8" key="1">
    <citation type="submission" date="2017-05" db="EMBL/GenBank/DDBJ databases">
        <title>Isolation of Rhodococcus sp. S2-17 biodegrading of BP-3.</title>
        <authorList>
            <person name="Lee Y."/>
            <person name="Kim K.H."/>
            <person name="Chun B.H."/>
            <person name="Jung H.S."/>
            <person name="Jeon C.O."/>
        </authorList>
    </citation>
    <scope>NUCLEOTIDE SEQUENCE [LARGE SCALE GENOMIC DNA]</scope>
    <source>
        <strain evidence="7 8">S2-17</strain>
    </source>
</reference>
<feature type="transmembrane region" description="Helical" evidence="5">
    <location>
        <begin position="373"/>
        <end position="395"/>
    </location>
</feature>
<keyword evidence="2 5" id="KW-0812">Transmembrane</keyword>
<feature type="transmembrane region" description="Helical" evidence="5">
    <location>
        <begin position="65"/>
        <end position="84"/>
    </location>
</feature>
<proteinExistence type="predicted"/>
<gene>
    <name evidence="7" type="ORF">CBI38_26080</name>
</gene>
<feature type="transmembrane region" description="Helical" evidence="5">
    <location>
        <begin position="116"/>
        <end position="139"/>
    </location>
</feature>
<feature type="transmembrane region" description="Helical" evidence="5">
    <location>
        <begin position="283"/>
        <end position="304"/>
    </location>
</feature>
<dbReference type="PANTHER" id="PTHR42718:SF42">
    <property type="entry name" value="EXPORT PROTEIN"/>
    <property type="match status" value="1"/>
</dbReference>
<evidence type="ECO:0000256" key="3">
    <source>
        <dbReference type="ARBA" id="ARBA00022989"/>
    </source>
</evidence>
<dbReference type="EMBL" id="CP021354">
    <property type="protein sequence ID" value="AWK74499.1"/>
    <property type="molecule type" value="Genomic_DNA"/>
</dbReference>
<comment type="subcellular location">
    <subcellularLocation>
        <location evidence="1">Cell membrane</location>
        <topology evidence="1">Multi-pass membrane protein</topology>
    </subcellularLocation>
</comment>
<name>A0A2S2C0X3_9NOCA</name>
<dbReference type="InterPro" id="IPR036259">
    <property type="entry name" value="MFS_trans_sf"/>
</dbReference>
<dbReference type="PROSITE" id="PS50850">
    <property type="entry name" value="MFS"/>
    <property type="match status" value="1"/>
</dbReference>
<keyword evidence="3 5" id="KW-1133">Transmembrane helix</keyword>
<organism evidence="7 8">
    <name type="scientific">Rhodococcus oxybenzonivorans</name>
    <dbReference type="NCBI Taxonomy" id="1990687"/>
    <lineage>
        <taxon>Bacteria</taxon>
        <taxon>Bacillati</taxon>
        <taxon>Actinomycetota</taxon>
        <taxon>Actinomycetes</taxon>
        <taxon>Mycobacteriales</taxon>
        <taxon>Nocardiaceae</taxon>
        <taxon>Rhodococcus</taxon>
    </lineage>
</organism>
<dbReference type="InterPro" id="IPR020846">
    <property type="entry name" value="MFS_dom"/>
</dbReference>
<dbReference type="GO" id="GO:0005886">
    <property type="term" value="C:plasma membrane"/>
    <property type="evidence" value="ECO:0007669"/>
    <property type="project" value="UniProtKB-SubCell"/>
</dbReference>
<feature type="transmembrane region" description="Helical" evidence="5">
    <location>
        <begin position="25"/>
        <end position="45"/>
    </location>
</feature>